<name>A0A9D1TMU6_9SPIO</name>
<evidence type="ECO:0000313" key="2">
    <source>
        <dbReference type="Proteomes" id="UP000823936"/>
    </source>
</evidence>
<reference evidence="1" key="1">
    <citation type="journal article" date="2021" name="PeerJ">
        <title>Extensive microbial diversity within the chicken gut microbiome revealed by metagenomics and culture.</title>
        <authorList>
            <person name="Gilroy R."/>
            <person name="Ravi A."/>
            <person name="Getino M."/>
            <person name="Pursley I."/>
            <person name="Horton D.L."/>
            <person name="Alikhan N.F."/>
            <person name="Baker D."/>
            <person name="Gharbi K."/>
            <person name="Hall N."/>
            <person name="Watson M."/>
            <person name="Adriaenssens E.M."/>
            <person name="Foster-Nyarko E."/>
            <person name="Jarju S."/>
            <person name="Secka A."/>
            <person name="Antonio M."/>
            <person name="Oren A."/>
            <person name="Chaudhuri R.R."/>
            <person name="La Ragione R."/>
            <person name="Hildebrand F."/>
            <person name="Pallen M.J."/>
        </authorList>
    </citation>
    <scope>NUCLEOTIDE SEQUENCE</scope>
    <source>
        <strain evidence="1">Gambia11-129</strain>
    </source>
</reference>
<dbReference type="SUPFAM" id="SSF82607">
    <property type="entry name" value="YbaB-like"/>
    <property type="match status" value="1"/>
</dbReference>
<evidence type="ECO:0000313" key="1">
    <source>
        <dbReference type="EMBL" id="HIV98892.1"/>
    </source>
</evidence>
<dbReference type="EMBL" id="DXHU01000015">
    <property type="protein sequence ID" value="HIV98892.1"/>
    <property type="molecule type" value="Genomic_DNA"/>
</dbReference>
<proteinExistence type="predicted"/>
<dbReference type="Proteomes" id="UP000823936">
    <property type="component" value="Unassembled WGS sequence"/>
</dbReference>
<reference evidence="1" key="2">
    <citation type="submission" date="2021-04" db="EMBL/GenBank/DDBJ databases">
        <authorList>
            <person name="Gilroy R."/>
        </authorList>
    </citation>
    <scope>NUCLEOTIDE SEQUENCE</scope>
    <source>
        <strain evidence="1">Gambia11-129</strain>
    </source>
</reference>
<organism evidence="1 2">
    <name type="scientific">Candidatus Ornithospirochaeta avicola</name>
    <dbReference type="NCBI Taxonomy" id="2840896"/>
    <lineage>
        <taxon>Bacteria</taxon>
        <taxon>Pseudomonadati</taxon>
        <taxon>Spirochaetota</taxon>
        <taxon>Spirochaetia</taxon>
        <taxon>Spirochaetales</taxon>
        <taxon>Spirochaetaceae</taxon>
        <taxon>Spirochaetaceae incertae sedis</taxon>
        <taxon>Candidatus Ornithospirochaeta</taxon>
    </lineage>
</organism>
<dbReference type="AlphaFoldDB" id="A0A9D1TMU6"/>
<accession>A0A9D1TMU6</accession>
<dbReference type="GO" id="GO:0003677">
    <property type="term" value="F:DNA binding"/>
    <property type="evidence" value="ECO:0007669"/>
    <property type="project" value="InterPro"/>
</dbReference>
<dbReference type="PIRSF" id="PIRSF004555">
    <property type="entry name" value="UCP004555"/>
    <property type="match status" value="1"/>
</dbReference>
<protein>
    <submittedName>
        <fullName evidence="1">YbaB/EbfC family nucleoid-associated protein</fullName>
    </submittedName>
</protein>
<dbReference type="InterPro" id="IPR004401">
    <property type="entry name" value="YbaB/EbfC"/>
</dbReference>
<dbReference type="Pfam" id="PF02575">
    <property type="entry name" value="YbaB_DNA_bd"/>
    <property type="match status" value="1"/>
</dbReference>
<dbReference type="Gene3D" id="3.30.1310.10">
    <property type="entry name" value="Nucleoid-associated protein YbaB-like domain"/>
    <property type="match status" value="1"/>
</dbReference>
<comment type="caution">
    <text evidence="1">The sequence shown here is derived from an EMBL/GenBank/DDBJ whole genome shotgun (WGS) entry which is preliminary data.</text>
</comment>
<dbReference type="InterPro" id="IPR036894">
    <property type="entry name" value="YbaB-like_sf"/>
</dbReference>
<sequence>MQAKMKSVQEMVEKIEVTGSAAAGLVEVTIKGNFLVSSIKIDEGLYKEDVISSLPTLLKSAFNDAVEKVRAELQTQAQSALL</sequence>
<gene>
    <name evidence="1" type="ORF">IAB12_03835</name>
</gene>
<dbReference type="NCBIfam" id="TIGR00103">
    <property type="entry name" value="DNA_YbaB_EbfC"/>
    <property type="match status" value="1"/>
</dbReference>